<organism evidence="3 4">
    <name type="scientific">Thauera mechernichensis</name>
    <dbReference type="NCBI Taxonomy" id="82788"/>
    <lineage>
        <taxon>Bacteria</taxon>
        <taxon>Pseudomonadati</taxon>
        <taxon>Pseudomonadota</taxon>
        <taxon>Betaproteobacteria</taxon>
        <taxon>Rhodocyclales</taxon>
        <taxon>Zoogloeaceae</taxon>
        <taxon>Thauera</taxon>
    </lineage>
</organism>
<dbReference type="RefSeq" id="WP_002945614.1">
    <property type="nucleotide sequence ID" value="NZ_JARQZE010000012.1"/>
</dbReference>
<reference evidence="4" key="1">
    <citation type="journal article" date="2019" name="Int. J. Syst. Evol. Microbiol.">
        <title>The Global Catalogue of Microorganisms (GCM) 10K type strain sequencing project: providing services to taxonomists for standard genome sequencing and annotation.</title>
        <authorList>
            <consortium name="The Broad Institute Genomics Platform"/>
            <consortium name="The Broad Institute Genome Sequencing Center for Infectious Disease"/>
            <person name="Wu L."/>
            <person name="Ma J."/>
        </authorList>
    </citation>
    <scope>NUCLEOTIDE SEQUENCE [LARGE SCALE GENOMIC DNA]</scope>
    <source>
        <strain evidence="4">CCUG 48884</strain>
    </source>
</reference>
<gene>
    <name evidence="3" type="ORF">ACFQ4M_17225</name>
</gene>
<sequence length="120" mass="13146">MRFLPLLMSMILMLAAGQVHAQADGAAGIDDAAVDGTPEGAETANQGADGREPPEWRSTAGYPFPALADTVARMQNVAHAMRLRDYCADRRVSDEFVRARLQRFSQLTGREETCTTLLDY</sequence>
<dbReference type="Proteomes" id="UP001597158">
    <property type="component" value="Unassembled WGS sequence"/>
</dbReference>
<keyword evidence="4" id="KW-1185">Reference proteome</keyword>
<feature type="chain" id="PRO_5045261245" description="UrcA family protein" evidence="2">
    <location>
        <begin position="22"/>
        <end position="120"/>
    </location>
</feature>
<dbReference type="EMBL" id="JBHTMC010000032">
    <property type="protein sequence ID" value="MFD1265316.1"/>
    <property type="molecule type" value="Genomic_DNA"/>
</dbReference>
<protein>
    <recommendedName>
        <fullName evidence="5">UrcA family protein</fullName>
    </recommendedName>
</protein>
<proteinExistence type="predicted"/>
<feature type="region of interest" description="Disordered" evidence="1">
    <location>
        <begin position="30"/>
        <end position="61"/>
    </location>
</feature>
<evidence type="ECO:0000256" key="1">
    <source>
        <dbReference type="SAM" id="MobiDB-lite"/>
    </source>
</evidence>
<feature type="signal peptide" evidence="2">
    <location>
        <begin position="1"/>
        <end position="21"/>
    </location>
</feature>
<evidence type="ECO:0008006" key="5">
    <source>
        <dbReference type="Google" id="ProtNLM"/>
    </source>
</evidence>
<keyword evidence="2" id="KW-0732">Signal</keyword>
<evidence type="ECO:0000313" key="4">
    <source>
        <dbReference type="Proteomes" id="UP001597158"/>
    </source>
</evidence>
<comment type="caution">
    <text evidence="3">The sequence shown here is derived from an EMBL/GenBank/DDBJ whole genome shotgun (WGS) entry which is preliminary data.</text>
</comment>
<evidence type="ECO:0000256" key="2">
    <source>
        <dbReference type="SAM" id="SignalP"/>
    </source>
</evidence>
<name>A0ABW3WGZ0_9RHOO</name>
<evidence type="ECO:0000313" key="3">
    <source>
        <dbReference type="EMBL" id="MFD1265316.1"/>
    </source>
</evidence>
<accession>A0ABW3WGZ0</accession>